<evidence type="ECO:0000259" key="3">
    <source>
        <dbReference type="SMART" id="SM00471"/>
    </source>
</evidence>
<evidence type="ECO:0000313" key="4">
    <source>
        <dbReference type="EMBL" id="RLV60181.1"/>
    </source>
</evidence>
<accession>A0A3L8PXX3</accession>
<evidence type="ECO:0000256" key="1">
    <source>
        <dbReference type="SAM" id="Coils"/>
    </source>
</evidence>
<feature type="domain" description="HD/PDEase" evidence="3">
    <location>
        <begin position="249"/>
        <end position="376"/>
    </location>
</feature>
<reference evidence="4 5" key="1">
    <citation type="submission" date="2018-09" db="EMBL/GenBank/DDBJ databases">
        <title>Phylogeny of the Shewanellaceae, and recommendation for two new genera, Pseudoshewanella and Parashewanella.</title>
        <authorList>
            <person name="Wang G."/>
        </authorList>
    </citation>
    <scope>NUCLEOTIDE SEQUENCE [LARGE SCALE GENOMIC DNA]</scope>
    <source>
        <strain evidence="4 5">C51</strain>
    </source>
</reference>
<organism evidence="4 5">
    <name type="scientific">Parashewanella curva</name>
    <dbReference type="NCBI Taxonomy" id="2338552"/>
    <lineage>
        <taxon>Bacteria</taxon>
        <taxon>Pseudomonadati</taxon>
        <taxon>Pseudomonadota</taxon>
        <taxon>Gammaproteobacteria</taxon>
        <taxon>Alteromonadales</taxon>
        <taxon>Shewanellaceae</taxon>
        <taxon>Parashewanella</taxon>
    </lineage>
</organism>
<keyword evidence="5" id="KW-1185">Reference proteome</keyword>
<proteinExistence type="predicted"/>
<name>A0A3L8PXX3_9GAMM</name>
<dbReference type="InterPro" id="IPR003607">
    <property type="entry name" value="HD/PDEase_dom"/>
</dbReference>
<dbReference type="Proteomes" id="UP000281474">
    <property type="component" value="Unassembled WGS sequence"/>
</dbReference>
<dbReference type="SUPFAM" id="SSF109604">
    <property type="entry name" value="HD-domain/PDEase-like"/>
    <property type="match status" value="1"/>
</dbReference>
<dbReference type="InterPro" id="IPR021014">
    <property type="entry name" value="SidE_PDE"/>
</dbReference>
<evidence type="ECO:0000256" key="2">
    <source>
        <dbReference type="SAM" id="MobiDB-lite"/>
    </source>
</evidence>
<gene>
    <name evidence="4" type="ORF">D5018_07900</name>
</gene>
<keyword evidence="1" id="KW-0175">Coiled coil</keyword>
<sequence length="1713" mass="195489">MQITLNQINGISLFSLPSLLTNISILSDHDLDEITQVCQHVTCNDKSKLRDSLLKLNQAESIEGIVLHFRRVFWGVSPADRPKFKVKMTDIMSDETLSYGGKKIAITFCHDEQEFPIKDDFVNALPTVRDQELISELVSLSNMERSGLREHSSLGPLRVKNDVRKRLRHSAFFHSKTLKQDNPPKRTHSVRGYAATSRSPVTKISKNEAGGENTSPLSERFFEECQAVTERYLLTDYSGVRVPKDKIARDFHGAMHATRVALWVVVLLSIRKQLRDKEALAFPSEQLPYLMKAALLHDSGRKGDGDDRPEWEAQSGENCQQHLLMLGRDSQLAAVCKDAIINKDAKNDKTKSLFAKLVHDADCLDVMRCRGSFEFDRLDIVQDLGGTQQGTELIYQMTQQVNVVIALQQRQKPIPIINTGSVAIPAQPHKLILITEPFKHKDVEFAPNCLWFQINWLKQHSPELYQLFEKEVGALPTTLPSVASTSQAVTHQVVLHYDSARNQMLMTKLAKLMGVSVPESELIATDEGFVIATETIEPKPSPKVKEFSPEERAKFYVVTALLGNNNSIGVDGCHLTKTQEGKLMALNWAHAGEYGFLTKTERKVDAFDATVYELEAFLTPDSNAATPLGKASTEALQTQHTQWFSDLTQSQIHQATRELLDIPRHEIAYLVECYGPDKPFDRVRLMKIIEQRRAYIARRFPKACSSTVTEAEQGAIEASGVMGYAMPAKHQQITDADLRIYQTYDENHRLHTECWITLTPEAQELVVENLGLTCQTNELWFQLIAYFKYRKQLSENKTEREYSDILEPIGIERITDIVCEQSALESRLDDIECEQSALESRLSNIESDLYQKCERQKQAYCENERYVECSGANKLTIIEAVKLLESIQTVLRKQASVAVEEQIINRVNDKLLLQLPTLSPSTVNEIGRSEKNDFPTCTYRYGRAMQKKDNFCSDVPNEFWVSLHRKNNSTFRIEGKFLDGDANQFSSLSGVVHLRVEGGSRHHTQVLLDELSRIGVNIQRPQYNDIQNQYVDSLLGCYGLQTELKVTLEREGKLTDKEDFLRKRLEWEEHPCWRSHHQIVNGQLVFYRPDDKHPVETASSIVTHDLNYNGLLSEAALQNIFHSGGFLLPFIEKLRIGGISEVKDRGLSCTTSEDGRRVYFALKSELGSYGVKLKPELLRRTDLRLFHNVLTNKNTPFYEEYYAMWFRDKAWEILQSNNNNELTLPCIPFMEVEGIGEKLRADITENSLDPILGKEKLQQSLSVWYDGNESRAIFNNPKQSNSTNFEVKSVRLDNLSHVSSLSNISFSSCSVSYEFLALGAAVGCRFHRCTFFSTKSNAEQKITQVVSITNCRFEQCIFNPCGMKHIQFIDCVFSKNQIGGNVGFEYEAICQSRFDRIENEYSEEYYYSLYWLLSLIISKFNKGIAVPSSVFKLGAPFDPLNVEGVIKSGNDNGSLEEARLTIDTIEALERVGGLEIRPSVIKDSALVSSIMHELRVNRSYQVPKVLVSMLKRSFSGYSLHLNANVNDLLLMRAFADNVNAESTWTSFLRANPLILKDGMEVCWDDIEYSFSEILNFSCSQAHRFSPKADFDDKVHNERFIRYLAREFEFQESNQKKKLDRLFEMTHEMSRFNFRDAIWFQLAETFIAEPIKYDEHVRIAFLAKVLVNKELDKQQFINACNQGLPLSEQQKLEWMTLFKESYPHSELEFFSLSS</sequence>
<dbReference type="RefSeq" id="WP_121838468.1">
    <property type="nucleotide sequence ID" value="NZ_ML014768.1"/>
</dbReference>
<dbReference type="Pfam" id="PF12252">
    <property type="entry name" value="SidE_PDE"/>
    <property type="match status" value="1"/>
</dbReference>
<evidence type="ECO:0000313" key="5">
    <source>
        <dbReference type="Proteomes" id="UP000281474"/>
    </source>
</evidence>
<protein>
    <recommendedName>
        <fullName evidence="3">HD/PDEase domain-containing protein</fullName>
    </recommendedName>
</protein>
<dbReference type="Gene3D" id="1.10.3210.10">
    <property type="entry name" value="Hypothetical protein af1432"/>
    <property type="match status" value="1"/>
</dbReference>
<feature type="region of interest" description="Disordered" evidence="2">
    <location>
        <begin position="178"/>
        <end position="215"/>
    </location>
</feature>
<comment type="caution">
    <text evidence="4">The sequence shown here is derived from an EMBL/GenBank/DDBJ whole genome shotgun (WGS) entry which is preliminary data.</text>
</comment>
<dbReference type="SMART" id="SM00471">
    <property type="entry name" value="HDc"/>
    <property type="match status" value="1"/>
</dbReference>
<dbReference type="EMBL" id="QZEI01000019">
    <property type="protein sequence ID" value="RLV60181.1"/>
    <property type="molecule type" value="Genomic_DNA"/>
</dbReference>
<dbReference type="OrthoDB" id="6188139at2"/>
<feature type="coiled-coil region" evidence="1">
    <location>
        <begin position="821"/>
        <end position="848"/>
    </location>
</feature>